<dbReference type="InterPro" id="IPR026937">
    <property type="entry name" value="SBNO_Helicase_C_dom"/>
</dbReference>
<dbReference type="InterPro" id="IPR026741">
    <property type="entry name" value="SNO"/>
</dbReference>
<dbReference type="RefSeq" id="WP_185886217.1">
    <property type="nucleotide sequence ID" value="NZ_CP060054.1"/>
</dbReference>
<dbReference type="SUPFAM" id="SSF52540">
    <property type="entry name" value="P-loop containing nucleoside triphosphate hydrolases"/>
    <property type="match status" value="1"/>
</dbReference>
<evidence type="ECO:0000313" key="4">
    <source>
        <dbReference type="EMBL" id="QNE07790.1"/>
    </source>
</evidence>
<accession>A0A7G6W1C5</accession>
<protein>
    <submittedName>
        <fullName evidence="4">Strawberry notch family protein</fullName>
    </submittedName>
</protein>
<evidence type="ECO:0000259" key="2">
    <source>
        <dbReference type="Pfam" id="PF13871"/>
    </source>
</evidence>
<dbReference type="InterPro" id="IPR027417">
    <property type="entry name" value="P-loop_NTPase"/>
</dbReference>
<dbReference type="PANTHER" id="PTHR12706">
    <property type="entry name" value="STRAWBERRY NOTCH-RELATED"/>
    <property type="match status" value="1"/>
</dbReference>
<dbReference type="InterPro" id="IPR029063">
    <property type="entry name" value="SAM-dependent_MTases_sf"/>
</dbReference>
<dbReference type="PANTHER" id="PTHR12706:SF30">
    <property type="entry name" value="PROTEIN STRAWBERRY NOTCH-RELATED"/>
    <property type="match status" value="1"/>
</dbReference>
<dbReference type="Gene3D" id="3.40.50.150">
    <property type="entry name" value="Vaccinia Virus protein VP39"/>
    <property type="match status" value="1"/>
</dbReference>
<keyword evidence="4" id="KW-0614">Plasmid</keyword>
<dbReference type="EMBL" id="CP060054">
    <property type="protein sequence ID" value="QNE07790.1"/>
    <property type="molecule type" value="Genomic_DNA"/>
</dbReference>
<proteinExistence type="inferred from homology"/>
<dbReference type="Gene3D" id="3.40.50.300">
    <property type="entry name" value="P-loop containing nucleotide triphosphate hydrolases"/>
    <property type="match status" value="1"/>
</dbReference>
<feature type="domain" description="Strawberry notch helicase C" evidence="2">
    <location>
        <begin position="880"/>
        <end position="1134"/>
    </location>
</feature>
<organism evidence="4 5">
    <name type="scientific">Croceicoccus marinus</name>
    <dbReference type="NCBI Taxonomy" id="450378"/>
    <lineage>
        <taxon>Bacteria</taxon>
        <taxon>Pseudomonadati</taxon>
        <taxon>Pseudomonadota</taxon>
        <taxon>Alphaproteobacteria</taxon>
        <taxon>Sphingomonadales</taxon>
        <taxon>Erythrobacteraceae</taxon>
        <taxon>Croceicoccus</taxon>
    </lineage>
</organism>
<evidence type="ECO:0000256" key="1">
    <source>
        <dbReference type="ARBA" id="ARBA00006992"/>
    </source>
</evidence>
<dbReference type="Proteomes" id="UP000515297">
    <property type="component" value="Plasmid plas2"/>
</dbReference>
<comment type="similarity">
    <text evidence="1">Belongs to the SBNO family.</text>
</comment>
<dbReference type="InterPro" id="IPR039187">
    <property type="entry name" value="SNO_AAA"/>
</dbReference>
<dbReference type="Pfam" id="PF13872">
    <property type="entry name" value="AAA_34"/>
    <property type="match status" value="1"/>
</dbReference>
<evidence type="ECO:0000259" key="3">
    <source>
        <dbReference type="Pfam" id="PF13872"/>
    </source>
</evidence>
<reference evidence="4 5" key="1">
    <citation type="submission" date="2020-08" db="EMBL/GenBank/DDBJ databases">
        <authorList>
            <person name="Liu G."/>
            <person name="Sun C."/>
        </authorList>
    </citation>
    <scope>NUCLEOTIDE SEQUENCE [LARGE SCALE GENOMIC DNA]</scope>
    <source>
        <strain evidence="4 5">OT19</strain>
        <plasmid evidence="4 5">plas2</plasmid>
    </source>
</reference>
<gene>
    <name evidence="4" type="ORF">H4O24_19790</name>
</gene>
<feature type="domain" description="Strawberry notch AAA" evidence="3">
    <location>
        <begin position="388"/>
        <end position="706"/>
    </location>
</feature>
<sequence>MSDLFEMAEQRRSPSLAAAASLADRLAAGEAITRAVLNEAMTSAHGGTDAQGKWTQRDSFEALEHALALRHRAEPRQAIGRADVEAAIALAARMPTQTVRSEEQLDWQQFSTPIDLAAFAVLMAQPQADDIVLEPSAGNGLLVAMLPNVRDLSLNELDPARRERLEDSFKQRVTGHDGATIASTLAGSDRPTLILMNPPFSRSLGRGGDHLAAVRHLTAAIRLLRGGGRIVAIMPDWFAPSAKMEEIFRTTLAPMTVRTSIRLERAYAKHGTGIAVRLYVLDKIPGGRLPSTFQRTTTAELLDCVEPTPRGAIIPERQPAAAAPKGVSLFGSVRKAKAVAPRVFRAPIRNDILPVAYEALEAPAALLEQTGVYLPYRPSRIVFSAAGEHPTALVESVAMGSIPAPIPNHVPHLPERTVSERMLSASQLETVVYAGSAWTQWLPGSFRPDKEGVGLLLDEDGARYRKGFFLGDGTGAGKGRQVAAVVLDNWLQGRRRAIWVSKNEPLLEDARRDWTALGGIAADVQSLSRWKIDQPITLDEGVLFVSYPTLRSMRGDASRLEQIIQWAGDTFEGVIAFDEAHEMGGVAGGEGAMGTKKGSQQGIAGVLLQNRLPSARVLYASATGASEVNNLAYAVRLGLWGPETAFANREAFIFEIRQGGIAAMELVARDLKATGLYMARALSFAGVEYEILRHELTPEQIAIYDTYADAWAIIHRNMEAALELTGVVDELDGSTLNSGAKAAARSRFESTKQRFFGQVLLSMKLPTVIAAVEQHIAAGTSVVLQLVTTAESILNRRLAELSAEEWADPELELSPVEYVIDYLTRAFPTRQMETYTDDTGEVRSRPMFDAAGNPVVNPEAEVKRAKLIEHLCALPPIKAALDAILERFGHENVAEVTGRSKRLVPTGRGGQKLETRTTRSTQADAAAFMEGTKRILIFSDAGGTGRSYHASLDVPNQQQRVHLLLEPGWRADRAIQGLGRTHRTHQASAPLFRPVTTSCKGELRFTSTIARRLDSLGALTRGQRQTGGQNLFDPADNLESDYAKAALVTWFHLLVTGKLTSVSFSEFEERTGLELTDSDGILKEDLPPIQRWLNRILALPIGLQNVIFDEFLALVETRVSAAREAGTLDVGVETMPVETATVLDDTLLRTDPVSGATSHLLTIEVARRRHPISLERAMRLAGSDATARFLRNARSGKVALSTKSRSEMSEDGTTHPRIELQRPTRREYHREHDMFESAWEPCSEKTFAAAWTAEVEDAENRLDRETVQLATGLLLPIWSALPSDHLEVNRIVDTQGQSWLGRIVFPKDVAKLLTTLGVKQAAALPPDQIAEAVLGGASVPLQQPFPCELKRSRVNTSTRVEIVGAPANQLPWLKSLGCWSEIISYKTRVFLPVDQVPDILARLLASTATETP</sequence>
<dbReference type="SUPFAM" id="SSF53335">
    <property type="entry name" value="S-adenosyl-L-methionine-dependent methyltransferases"/>
    <property type="match status" value="1"/>
</dbReference>
<dbReference type="Pfam" id="PF13871">
    <property type="entry name" value="Helicase_C_4"/>
    <property type="match status" value="1"/>
</dbReference>
<geneLocation type="plasmid" evidence="4 5">
    <name>plas2</name>
</geneLocation>
<name>A0A7G6W1C5_9SPHN</name>
<dbReference type="GO" id="GO:0006355">
    <property type="term" value="P:regulation of DNA-templated transcription"/>
    <property type="evidence" value="ECO:0007669"/>
    <property type="project" value="InterPro"/>
</dbReference>
<evidence type="ECO:0000313" key="5">
    <source>
        <dbReference type="Proteomes" id="UP000515297"/>
    </source>
</evidence>